<evidence type="ECO:0000313" key="3">
    <source>
        <dbReference type="Proteomes" id="UP001054902"/>
    </source>
</evidence>
<name>A0AAD3D463_9STRA</name>
<gene>
    <name evidence="2" type="ORF">CTEN210_13890</name>
</gene>
<dbReference type="EMBL" id="BLLK01000058">
    <property type="protein sequence ID" value="GFH57414.1"/>
    <property type="molecule type" value="Genomic_DNA"/>
</dbReference>
<organism evidence="2 3">
    <name type="scientific">Chaetoceros tenuissimus</name>
    <dbReference type="NCBI Taxonomy" id="426638"/>
    <lineage>
        <taxon>Eukaryota</taxon>
        <taxon>Sar</taxon>
        <taxon>Stramenopiles</taxon>
        <taxon>Ochrophyta</taxon>
        <taxon>Bacillariophyta</taxon>
        <taxon>Coscinodiscophyceae</taxon>
        <taxon>Chaetocerotophycidae</taxon>
        <taxon>Chaetocerotales</taxon>
        <taxon>Chaetocerotaceae</taxon>
        <taxon>Chaetoceros</taxon>
    </lineage>
</organism>
<feature type="region of interest" description="Disordered" evidence="1">
    <location>
        <begin position="1"/>
        <end position="46"/>
    </location>
</feature>
<dbReference type="PANTHER" id="PTHR15967:SF0">
    <property type="entry name" value="E2F-ASSOCIATED PHOSPHOPROTEIN"/>
    <property type="match status" value="1"/>
</dbReference>
<protein>
    <recommendedName>
        <fullName evidence="4">E2F-associated phosphoprotein</fullName>
    </recommendedName>
</protein>
<dbReference type="Proteomes" id="UP001054902">
    <property type="component" value="Unassembled WGS sequence"/>
</dbReference>
<reference evidence="2 3" key="1">
    <citation type="journal article" date="2021" name="Sci. Rep.">
        <title>The genome of the diatom Chaetoceros tenuissimus carries an ancient integrated fragment of an extant virus.</title>
        <authorList>
            <person name="Hongo Y."/>
            <person name="Kimura K."/>
            <person name="Takaki Y."/>
            <person name="Yoshida Y."/>
            <person name="Baba S."/>
            <person name="Kobayashi G."/>
            <person name="Nagasaki K."/>
            <person name="Hano T."/>
            <person name="Tomaru Y."/>
        </authorList>
    </citation>
    <scope>NUCLEOTIDE SEQUENCE [LARGE SCALE GENOMIC DNA]</scope>
    <source>
        <strain evidence="2 3">NIES-3715</strain>
    </source>
</reference>
<dbReference type="PANTHER" id="PTHR15967">
    <property type="entry name" value="E2F-ASSOCIATED PHOSPHOPROTEIN"/>
    <property type="match status" value="1"/>
</dbReference>
<dbReference type="Pfam" id="PF10238">
    <property type="entry name" value="Eapp_C"/>
    <property type="match status" value="1"/>
</dbReference>
<dbReference type="AlphaFoldDB" id="A0AAD3D463"/>
<proteinExistence type="predicted"/>
<comment type="caution">
    <text evidence="2">The sequence shown here is derived from an EMBL/GenBank/DDBJ whole genome shotgun (WGS) entry which is preliminary data.</text>
</comment>
<evidence type="ECO:0000313" key="2">
    <source>
        <dbReference type="EMBL" id="GFH57414.1"/>
    </source>
</evidence>
<evidence type="ECO:0000256" key="1">
    <source>
        <dbReference type="SAM" id="MobiDB-lite"/>
    </source>
</evidence>
<evidence type="ECO:0008006" key="4">
    <source>
        <dbReference type="Google" id="ProtNLM"/>
    </source>
</evidence>
<sequence>MNQNNEESVIVSDVPHDHFEMSDSDDEGNSVKYNIPAKDELYNPNGDEEDEAYVYKNLRGGVQETVRVRKLENGNVDGDEKRFDLEQAKLMKPRSSDAILSCPCCFTIVCMDCQRHERYKNQFRAMFVMNIGVAWDKHVYPENKDENDGNDLEEEERHVLKKARNESDRIPNHDEINNSAKSEENPYYSVYCNSCLTEVAALDMSDEVYYFFGCLVSA</sequence>
<accession>A0AAD3D463</accession>
<dbReference type="InterPro" id="IPR019370">
    <property type="entry name" value="E2F-assoc_phosphoprotein"/>
</dbReference>
<dbReference type="GO" id="GO:0005634">
    <property type="term" value="C:nucleus"/>
    <property type="evidence" value="ECO:0007669"/>
    <property type="project" value="TreeGrafter"/>
</dbReference>
<keyword evidence="3" id="KW-1185">Reference proteome</keyword>